<dbReference type="Proteomes" id="UP000475214">
    <property type="component" value="Unassembled WGS sequence"/>
</dbReference>
<proteinExistence type="predicted"/>
<protein>
    <submittedName>
        <fullName evidence="2">DUF4291 domain-containing protein</fullName>
    </submittedName>
</protein>
<reference evidence="2 3" key="1">
    <citation type="submission" date="2020-02" db="EMBL/GenBank/DDBJ databases">
        <authorList>
            <person name="Li X.-J."/>
            <person name="Han X.-M."/>
        </authorList>
    </citation>
    <scope>NUCLEOTIDE SEQUENCE [LARGE SCALE GENOMIC DNA]</scope>
    <source>
        <strain evidence="2 3">CCTCC AB 2017055</strain>
    </source>
</reference>
<organism evidence="2 3">
    <name type="scientific">Phytoactinopolyspora halotolerans</name>
    <dbReference type="NCBI Taxonomy" id="1981512"/>
    <lineage>
        <taxon>Bacteria</taxon>
        <taxon>Bacillati</taxon>
        <taxon>Actinomycetota</taxon>
        <taxon>Actinomycetes</taxon>
        <taxon>Jiangellales</taxon>
        <taxon>Jiangellaceae</taxon>
        <taxon>Phytoactinopolyspora</taxon>
    </lineage>
</organism>
<dbReference type="Pfam" id="PF14124">
    <property type="entry name" value="DUF4291"/>
    <property type="match status" value="1"/>
</dbReference>
<feature type="compositionally biased region" description="Polar residues" evidence="1">
    <location>
        <begin position="144"/>
        <end position="157"/>
    </location>
</feature>
<sequence>MTHRPRNRRRRGRLRFQLKPGIVHPCTGHLARELSPSTPSRQITASYDQRTIMVYQAYSHDIAAAAVACRHFRFAFPSAPPEGTEVSGTESNEDDPLCFPPLSDKLGQPTRQGVRMDNAASNPSVLDQLLEPVELSEPLGEYDATTQTWSHRNTPKMSPQKHHQEQ</sequence>
<dbReference type="EMBL" id="JAAGOA010000008">
    <property type="protein sequence ID" value="NEE01184.1"/>
    <property type="molecule type" value="Genomic_DNA"/>
</dbReference>
<feature type="region of interest" description="Disordered" evidence="1">
    <location>
        <begin position="78"/>
        <end position="166"/>
    </location>
</feature>
<evidence type="ECO:0000313" key="2">
    <source>
        <dbReference type="EMBL" id="NEE01184.1"/>
    </source>
</evidence>
<accession>A0A6L9S995</accession>
<keyword evidence="3" id="KW-1185">Reference proteome</keyword>
<gene>
    <name evidence="2" type="ORF">G1H10_13505</name>
</gene>
<comment type="caution">
    <text evidence="2">The sequence shown here is derived from an EMBL/GenBank/DDBJ whole genome shotgun (WGS) entry which is preliminary data.</text>
</comment>
<dbReference type="AlphaFoldDB" id="A0A6L9S995"/>
<dbReference type="InterPro" id="IPR025633">
    <property type="entry name" value="DUF4291"/>
</dbReference>
<name>A0A6L9S995_9ACTN</name>
<evidence type="ECO:0000313" key="3">
    <source>
        <dbReference type="Proteomes" id="UP000475214"/>
    </source>
</evidence>
<evidence type="ECO:0000256" key="1">
    <source>
        <dbReference type="SAM" id="MobiDB-lite"/>
    </source>
</evidence>